<reference evidence="2 3" key="2">
    <citation type="journal article" date="2013" name="Stand. Genomic Sci.">
        <title>Complete genome sequence of Halorhodospira halophila SL1.</title>
        <authorList>
            <person name="Challacombe J.F."/>
            <person name="Majid S."/>
            <person name="Deole R."/>
            <person name="Brettin T.S."/>
            <person name="Bruce D."/>
            <person name="Delano S.F."/>
            <person name="Detter J.C."/>
            <person name="Gleasner C.D."/>
            <person name="Han C.S."/>
            <person name="Misra M."/>
            <person name="Reitenga K.G."/>
            <person name="Mikhailova N."/>
            <person name="Woyke T."/>
            <person name="Pitluck S."/>
            <person name="Nolan M."/>
            <person name="Land M.L."/>
            <person name="Saunders E."/>
            <person name="Tapia R."/>
            <person name="Lapidus A."/>
            <person name="Ivanova N."/>
            <person name="Hoff W.D."/>
        </authorList>
    </citation>
    <scope>NUCLEOTIDE SEQUENCE [LARGE SCALE GENOMIC DNA]</scope>
    <source>
        <strain evidence="3">DSM 244 / SL1</strain>
    </source>
</reference>
<evidence type="ECO:0000256" key="1">
    <source>
        <dbReference type="SAM" id="SignalP"/>
    </source>
</evidence>
<reference evidence="3" key="1">
    <citation type="submission" date="2006-12" db="EMBL/GenBank/DDBJ databases">
        <title>Complete sequence of Halorhodospira halophila SL1.</title>
        <authorList>
            <consortium name="US DOE Joint Genome Institute"/>
            <person name="Copeland A."/>
            <person name="Lucas S."/>
            <person name="Lapidus A."/>
            <person name="Barry K."/>
            <person name="Detter J.C."/>
            <person name="Glavina del Rio T."/>
            <person name="Hammon N."/>
            <person name="Israni S."/>
            <person name="Dalin E."/>
            <person name="Tice H."/>
            <person name="Pitluck S."/>
            <person name="Saunders E."/>
            <person name="Brettin T."/>
            <person name="Bruce D."/>
            <person name="Han C."/>
            <person name="Tapia R."/>
            <person name="Schmutz J."/>
            <person name="Larimer F."/>
            <person name="Land M."/>
            <person name="Hauser L."/>
            <person name="Kyrpides N."/>
            <person name="Mikhailova N."/>
            <person name="Hoff W."/>
            <person name="Richardson P."/>
        </authorList>
    </citation>
    <scope>NUCLEOTIDE SEQUENCE [LARGE SCALE GENOMIC DNA]</scope>
    <source>
        <strain evidence="3">DSM 244 / SL1</strain>
    </source>
</reference>
<dbReference type="AlphaFoldDB" id="A1WZQ9"/>
<dbReference type="RefSeq" id="WP_011815193.1">
    <property type="nucleotide sequence ID" value="NC_008789.1"/>
</dbReference>
<evidence type="ECO:0000313" key="2">
    <source>
        <dbReference type="EMBL" id="ABM63171.1"/>
    </source>
</evidence>
<dbReference type="EMBL" id="CP000544">
    <property type="protein sequence ID" value="ABM63171.1"/>
    <property type="molecule type" value="Genomic_DNA"/>
</dbReference>
<dbReference type="OrthoDB" id="7107811at2"/>
<organism evidence="2 3">
    <name type="scientific">Halorhodospira halophila (strain DSM 244 / SL1)</name>
    <name type="common">Ectothiorhodospira halophila (strain DSM 244 / SL1)</name>
    <dbReference type="NCBI Taxonomy" id="349124"/>
    <lineage>
        <taxon>Bacteria</taxon>
        <taxon>Pseudomonadati</taxon>
        <taxon>Pseudomonadota</taxon>
        <taxon>Gammaproteobacteria</taxon>
        <taxon>Chromatiales</taxon>
        <taxon>Ectothiorhodospiraceae</taxon>
        <taxon>Halorhodospira</taxon>
    </lineage>
</organism>
<dbReference type="Proteomes" id="UP000000647">
    <property type="component" value="Chromosome"/>
</dbReference>
<dbReference type="KEGG" id="hha:Hhal_2408"/>
<proteinExistence type="predicted"/>
<keyword evidence="3" id="KW-1185">Reference proteome</keyword>
<sequence length="260" mass="27340">MQSKWIPWTCALTAVVAASTASAADYRPLTISSVSVIGADNTELFGHAAFEFGREASDGAGQGPGNDIGTGDYDNLRLGPLGFRYGLTDDFEYGAYFTFNSNADDDDGAPDDSGLEGITGFAKLQLNQHFALEVGARAGGADDVAPYPNDGLDFYVNLPMQRSLGPGLVYGELGYTIQDNDIGGTYANWGIGYAHPLDTGTNLNVELRGDESPTGDGNHMDLIVGAGLQVEQVHLRPYLGLGLYDASPDVSFGIGASLPL</sequence>
<protein>
    <recommendedName>
        <fullName evidence="4">Outer membrane protein beta-barrel domain-containing protein</fullName>
    </recommendedName>
</protein>
<dbReference type="HOGENOM" id="CLU_1068604_0_0_6"/>
<name>A1WZQ9_HALHL</name>
<feature type="chain" id="PRO_5002640504" description="Outer membrane protein beta-barrel domain-containing protein" evidence="1">
    <location>
        <begin position="24"/>
        <end position="260"/>
    </location>
</feature>
<feature type="signal peptide" evidence="1">
    <location>
        <begin position="1"/>
        <end position="23"/>
    </location>
</feature>
<dbReference type="STRING" id="349124.Hhal_2408"/>
<gene>
    <name evidence="2" type="ordered locus">Hhal_2408</name>
</gene>
<evidence type="ECO:0000313" key="3">
    <source>
        <dbReference type="Proteomes" id="UP000000647"/>
    </source>
</evidence>
<evidence type="ECO:0008006" key="4">
    <source>
        <dbReference type="Google" id="ProtNLM"/>
    </source>
</evidence>
<keyword evidence="1" id="KW-0732">Signal</keyword>
<accession>A1WZQ9</accession>